<accession>A0ABW6B7X2</accession>
<dbReference type="RefSeq" id="WP_377612829.1">
    <property type="nucleotide sequence ID" value="NZ_JBHUPA010000016.1"/>
</dbReference>
<feature type="domain" description="RES" evidence="1">
    <location>
        <begin position="114"/>
        <end position="238"/>
    </location>
</feature>
<dbReference type="Proteomes" id="UP001597560">
    <property type="component" value="Unassembled WGS sequence"/>
</dbReference>
<dbReference type="InterPro" id="IPR014914">
    <property type="entry name" value="RES_dom"/>
</dbReference>
<name>A0ABW6B7X2_9SPHI</name>
<evidence type="ECO:0000313" key="3">
    <source>
        <dbReference type="Proteomes" id="UP001597560"/>
    </source>
</evidence>
<evidence type="ECO:0000259" key="1">
    <source>
        <dbReference type="Pfam" id="PF08808"/>
    </source>
</evidence>
<comment type="caution">
    <text evidence="2">The sequence shown here is derived from an EMBL/GenBank/DDBJ whole genome shotgun (WGS) entry which is preliminary data.</text>
</comment>
<organism evidence="2 3">
    <name type="scientific">Olivibacter jilunii</name>
    <dbReference type="NCBI Taxonomy" id="985016"/>
    <lineage>
        <taxon>Bacteria</taxon>
        <taxon>Pseudomonadati</taxon>
        <taxon>Bacteroidota</taxon>
        <taxon>Sphingobacteriia</taxon>
        <taxon>Sphingobacteriales</taxon>
        <taxon>Sphingobacteriaceae</taxon>
        <taxon>Olivibacter</taxon>
    </lineage>
</organism>
<gene>
    <name evidence="2" type="ORF">ACFS6J_22400</name>
</gene>
<dbReference type="EMBL" id="JBHUPA010000016">
    <property type="protein sequence ID" value="MFD2964569.1"/>
    <property type="molecule type" value="Genomic_DNA"/>
</dbReference>
<reference evidence="3" key="1">
    <citation type="journal article" date="2019" name="Int. J. Syst. Evol. Microbiol.">
        <title>The Global Catalogue of Microorganisms (GCM) 10K type strain sequencing project: providing services to taxonomists for standard genome sequencing and annotation.</title>
        <authorList>
            <consortium name="The Broad Institute Genomics Platform"/>
            <consortium name="The Broad Institute Genome Sequencing Center for Infectious Disease"/>
            <person name="Wu L."/>
            <person name="Ma J."/>
        </authorList>
    </citation>
    <scope>NUCLEOTIDE SEQUENCE [LARGE SCALE GENOMIC DNA]</scope>
    <source>
        <strain evidence="3">KCTC 23098</strain>
    </source>
</reference>
<keyword evidence="3" id="KW-1185">Reference proteome</keyword>
<dbReference type="Pfam" id="PF08808">
    <property type="entry name" value="RES"/>
    <property type="match status" value="1"/>
</dbReference>
<protein>
    <submittedName>
        <fullName evidence="2">RES domain-containing protein</fullName>
    </submittedName>
</protein>
<proteinExistence type="predicted"/>
<sequence length="309" mass="36728">MEQHQVDIFKKCLSTIHIKEIQDRIGNFKRTVDPRTISEDRLKQELSRLFYVNFRGKEATFFLKTDTYTHEHQKFFFYRIRKLKNEDVQNIYTKNFESIRNESDVWETPESKIKVRGRLNDVNQSVLYASSELSNAMYETNCVEGDYFFVIVYKNVGQMRVSQIHIDNHFPEFDELENAKIAMMSNFLREEFTRYVPQGQEYKYRISHAIYKQFFCSNDVDAFTYPSVKSLHTTGYNICFEKSKSRKNLRFLGVMVCRASKQNAKSEFNLEIYYDGFLNDSGTFDFYSPNSEISRKKFGNFTLVRDMGL</sequence>
<evidence type="ECO:0000313" key="2">
    <source>
        <dbReference type="EMBL" id="MFD2964569.1"/>
    </source>
</evidence>